<feature type="transmembrane region" description="Helical" evidence="1">
    <location>
        <begin position="52"/>
        <end position="68"/>
    </location>
</feature>
<dbReference type="Pfam" id="PF20563">
    <property type="entry name" value="DUF6773"/>
    <property type="match status" value="1"/>
</dbReference>
<dbReference type="OrthoDB" id="2656129at2"/>
<dbReference type="AlphaFoldDB" id="A0A1G8WX04"/>
<evidence type="ECO:0000313" key="3">
    <source>
        <dbReference type="Proteomes" id="UP000198694"/>
    </source>
</evidence>
<keyword evidence="1" id="KW-0812">Transmembrane</keyword>
<protein>
    <submittedName>
        <fullName evidence="2">Uncharacterized protein</fullName>
    </submittedName>
</protein>
<sequence length="177" mass="20237">MKSFFQRNKVKDERITNLQNKIYREIFLIVAAICVLSLIIKQLNHGYSEANIWTEAVILLVSSFYYMIRSTGLGIFSAEVELHNQASKRSMAFKNIVFGLLFGIGIGTFFGIRSAVLYADSTLQSIYYFLLVSLVSFIIYIPFLIVVVGITYLAAKKRSDRAVEKELEDDQDQDEHK</sequence>
<accession>A0A1G8WX04</accession>
<feature type="transmembrane region" description="Helical" evidence="1">
    <location>
        <begin position="21"/>
        <end position="40"/>
    </location>
</feature>
<name>A0A1G8WX04_9BACI</name>
<dbReference type="InterPro" id="IPR046664">
    <property type="entry name" value="DUF6773"/>
</dbReference>
<reference evidence="2 3" key="1">
    <citation type="submission" date="2016-10" db="EMBL/GenBank/DDBJ databases">
        <authorList>
            <person name="de Groot N.N."/>
        </authorList>
    </citation>
    <scope>NUCLEOTIDE SEQUENCE [LARGE SCALE GENOMIC DNA]</scope>
    <source>
        <strain evidence="2 3">CGMCC 1.6502</strain>
    </source>
</reference>
<feature type="transmembrane region" description="Helical" evidence="1">
    <location>
        <begin position="96"/>
        <end position="119"/>
    </location>
</feature>
<feature type="transmembrane region" description="Helical" evidence="1">
    <location>
        <begin position="125"/>
        <end position="155"/>
    </location>
</feature>
<dbReference type="STRING" id="407036.SAMN05216243_1013"/>
<dbReference type="EMBL" id="FNFL01000001">
    <property type="protein sequence ID" value="SDJ82155.1"/>
    <property type="molecule type" value="Genomic_DNA"/>
</dbReference>
<dbReference type="Proteomes" id="UP000198694">
    <property type="component" value="Unassembled WGS sequence"/>
</dbReference>
<keyword evidence="1" id="KW-1133">Transmembrane helix</keyword>
<keyword evidence="1" id="KW-0472">Membrane</keyword>
<dbReference type="RefSeq" id="WP_093211624.1">
    <property type="nucleotide sequence ID" value="NZ_FNFL01000001.1"/>
</dbReference>
<keyword evidence="3" id="KW-1185">Reference proteome</keyword>
<organism evidence="2 3">
    <name type="scientific">Sediminibacillus albus</name>
    <dbReference type="NCBI Taxonomy" id="407036"/>
    <lineage>
        <taxon>Bacteria</taxon>
        <taxon>Bacillati</taxon>
        <taxon>Bacillota</taxon>
        <taxon>Bacilli</taxon>
        <taxon>Bacillales</taxon>
        <taxon>Bacillaceae</taxon>
        <taxon>Sediminibacillus</taxon>
    </lineage>
</organism>
<evidence type="ECO:0000313" key="2">
    <source>
        <dbReference type="EMBL" id="SDJ82155.1"/>
    </source>
</evidence>
<proteinExistence type="predicted"/>
<gene>
    <name evidence="2" type="ORF">SAMN05216243_1013</name>
</gene>
<evidence type="ECO:0000256" key="1">
    <source>
        <dbReference type="SAM" id="Phobius"/>
    </source>
</evidence>